<dbReference type="GeneID" id="94428553"/>
<dbReference type="PANTHER" id="PTHR13284:SF4">
    <property type="entry name" value="C2H2-TYPE DOMAIN-CONTAINING PROTEIN"/>
    <property type="match status" value="1"/>
</dbReference>
<reference evidence="3 4" key="1">
    <citation type="journal article" date="2017" name="Int. J. Parasitol.">
        <title>The genome of the protozoan parasite Cystoisospora suis and a reverse vaccinology approach to identify vaccine candidates.</title>
        <authorList>
            <person name="Palmieri N."/>
            <person name="Shrestha A."/>
            <person name="Ruttkowski B."/>
            <person name="Beck T."/>
            <person name="Vogl C."/>
            <person name="Tomley F."/>
            <person name="Blake D.P."/>
            <person name="Joachim A."/>
        </authorList>
    </citation>
    <scope>NUCLEOTIDE SEQUENCE [LARGE SCALE GENOMIC DNA]</scope>
    <source>
        <strain evidence="3 4">Wien I</strain>
    </source>
</reference>
<dbReference type="GO" id="GO:0005739">
    <property type="term" value="C:mitochondrion"/>
    <property type="evidence" value="ECO:0007669"/>
    <property type="project" value="TreeGrafter"/>
</dbReference>
<dbReference type="GO" id="GO:0035368">
    <property type="term" value="F:selenocysteine insertion sequence binding"/>
    <property type="evidence" value="ECO:0007669"/>
    <property type="project" value="InterPro"/>
</dbReference>
<dbReference type="Proteomes" id="UP000221165">
    <property type="component" value="Unassembled WGS sequence"/>
</dbReference>
<name>A0A2C6KYX7_9APIC</name>
<evidence type="ECO:0000259" key="2">
    <source>
        <dbReference type="Pfam" id="PF01248"/>
    </source>
</evidence>
<dbReference type="InterPro" id="IPR004038">
    <property type="entry name" value="Ribosomal_eL8/eL30/eS12/Gad45"/>
</dbReference>
<dbReference type="Gene3D" id="3.30.1330.30">
    <property type="match status" value="1"/>
</dbReference>
<keyword evidence="4" id="KW-1185">Reference proteome</keyword>
<keyword evidence="3" id="KW-0689">Ribosomal protein</keyword>
<sequence length="879" mass="96681">MRKKATKKAATTGVPLGVFLEVAAQQKEGSAGPHGRSRRERARGNYESIYVQSGLQRRGRASRRACGTSDERETREAIPHTVRDGCDTRTEILTSAHHLHSRTTRVAVHAAVAEPHEATLKSDDHHTRASLSLGKATRGDQGLTSEHRMREEEKDRQDTVAAITGGSQRMNKSLYPPGTGQQRKSRVHQGRNCDAPSLRCIPTSDISSQFNTSSISQLPVLPRWRSGKTTTRGDYTSGDLTRADPEKSIRRELQQLKQQLAYPGKHRSGKRIFEGVERKEDGKTILLGDGAKDLQRPQPHTLKSSGEKSEQSLAFDPRRLRLRGHRLHAREKPSKLKAAIQLERKVRSELFAKQETFATLNSMDGPQLSSHEVAEEQACTEKKFHDSIGDKKTTSSGGHVILVGNEQVAVVESQHDEEGGSSLAGGPRSSQKQCESRLLCWDRGARPSGRGLAGVHGDGANEAVESLPGQISEGAGTAVVHSGPLRESPVAPVALPSSEKSGDQEIHGDRVSQVDRDSQADVPVHAEDDCEKQEESTREVPAEQGKSEDVREGGGVVESLTQEEASLRLEMLAREDVLRYELYKQLNRLKKKHHASVTSRWRGAAVGEDSANPAPCVPTIQDLSKKQQDHQCVLLDIAEEEQGRGTSVYRGTAGASQGEDHALQTEEHEETVESGNRRADAILGSSPKDEIGVFVGSYVDMVVGEDDWENALSDFLANVHRLQTRLLTKSPHKLATQRRYVLGFKAARQALIRPSYTRQQVEASEETILGREDSTDAGEENRRKPKLIVIAANCEPSVSKGGLSDVIADVLRKAREWNVPYVFSVSRNKLKRALGTSMRQSCVTLQNVEGVEAQLRSLLDLAGRKREAWLERGSSIRPL</sequence>
<feature type="region of interest" description="Disordered" evidence="1">
    <location>
        <begin position="289"/>
        <end position="318"/>
    </location>
</feature>
<dbReference type="InterPro" id="IPR040051">
    <property type="entry name" value="SECISBP2"/>
</dbReference>
<dbReference type="GO" id="GO:0003730">
    <property type="term" value="F:mRNA 3'-UTR binding"/>
    <property type="evidence" value="ECO:0007669"/>
    <property type="project" value="TreeGrafter"/>
</dbReference>
<comment type="caution">
    <text evidence="3">The sequence shown here is derived from an EMBL/GenBank/DDBJ whole genome shotgun (WGS) entry which is preliminary data.</text>
</comment>
<dbReference type="PANTHER" id="PTHR13284">
    <property type="entry name" value="GH01354P"/>
    <property type="match status" value="1"/>
</dbReference>
<dbReference type="AlphaFoldDB" id="A0A2C6KYX7"/>
<feature type="compositionally biased region" description="Basic and acidic residues" evidence="1">
    <location>
        <begin position="145"/>
        <end position="158"/>
    </location>
</feature>
<evidence type="ECO:0000313" key="4">
    <source>
        <dbReference type="Proteomes" id="UP000221165"/>
    </source>
</evidence>
<feature type="compositionally biased region" description="Basic and acidic residues" evidence="1">
    <location>
        <begin position="500"/>
        <end position="552"/>
    </location>
</feature>
<dbReference type="InterPro" id="IPR029064">
    <property type="entry name" value="Ribosomal_eL30-like_sf"/>
</dbReference>
<dbReference type="VEuPathDB" id="ToxoDB:CSUI_005163"/>
<gene>
    <name evidence="3" type="ORF">CSUI_005163</name>
</gene>
<dbReference type="GO" id="GO:0005840">
    <property type="term" value="C:ribosome"/>
    <property type="evidence" value="ECO:0007669"/>
    <property type="project" value="UniProtKB-KW"/>
</dbReference>
<evidence type="ECO:0000256" key="1">
    <source>
        <dbReference type="SAM" id="MobiDB-lite"/>
    </source>
</evidence>
<feature type="region of interest" description="Disordered" evidence="1">
    <location>
        <begin position="119"/>
        <end position="196"/>
    </location>
</feature>
<keyword evidence="3" id="KW-0687">Ribonucleoprotein</keyword>
<proteinExistence type="predicted"/>
<dbReference type="SUPFAM" id="SSF55315">
    <property type="entry name" value="L30e-like"/>
    <property type="match status" value="1"/>
</dbReference>
<dbReference type="GO" id="GO:0043021">
    <property type="term" value="F:ribonucleoprotein complex binding"/>
    <property type="evidence" value="ECO:0007669"/>
    <property type="project" value="TreeGrafter"/>
</dbReference>
<feature type="region of interest" description="Disordered" evidence="1">
    <location>
        <begin position="24"/>
        <end position="77"/>
    </location>
</feature>
<evidence type="ECO:0000313" key="3">
    <source>
        <dbReference type="EMBL" id="PHJ20986.1"/>
    </source>
</evidence>
<dbReference type="EMBL" id="MIGC01002484">
    <property type="protein sequence ID" value="PHJ20986.1"/>
    <property type="molecule type" value="Genomic_DNA"/>
</dbReference>
<dbReference type="GO" id="GO:1990904">
    <property type="term" value="C:ribonucleoprotein complex"/>
    <property type="evidence" value="ECO:0007669"/>
    <property type="project" value="TreeGrafter"/>
</dbReference>
<feature type="region of interest" description="Disordered" evidence="1">
    <location>
        <begin position="221"/>
        <end position="246"/>
    </location>
</feature>
<feature type="region of interest" description="Disordered" evidence="1">
    <location>
        <begin position="481"/>
        <end position="558"/>
    </location>
</feature>
<protein>
    <submittedName>
        <fullName evidence="3">Ribosomal protein l7ae</fullName>
    </submittedName>
</protein>
<accession>A0A2C6KYX7</accession>
<feature type="domain" description="Ribosomal protein eL8/eL30/eS12/Gadd45" evidence="2">
    <location>
        <begin position="781"/>
        <end position="849"/>
    </location>
</feature>
<feature type="region of interest" description="Disordered" evidence="1">
    <location>
        <begin position="648"/>
        <end position="676"/>
    </location>
</feature>
<dbReference type="OrthoDB" id="333980at2759"/>
<dbReference type="Pfam" id="PF01248">
    <property type="entry name" value="Ribosomal_L7Ae"/>
    <property type="match status" value="1"/>
</dbReference>
<dbReference type="RefSeq" id="XP_067922671.1">
    <property type="nucleotide sequence ID" value="XM_068065342.1"/>
</dbReference>
<organism evidence="3 4">
    <name type="scientific">Cystoisospora suis</name>
    <dbReference type="NCBI Taxonomy" id="483139"/>
    <lineage>
        <taxon>Eukaryota</taxon>
        <taxon>Sar</taxon>
        <taxon>Alveolata</taxon>
        <taxon>Apicomplexa</taxon>
        <taxon>Conoidasida</taxon>
        <taxon>Coccidia</taxon>
        <taxon>Eucoccidiorida</taxon>
        <taxon>Eimeriorina</taxon>
        <taxon>Sarcocystidae</taxon>
        <taxon>Cystoisospora</taxon>
    </lineage>
</organism>